<feature type="region of interest" description="Disordered" evidence="2">
    <location>
        <begin position="45"/>
        <end position="79"/>
    </location>
</feature>
<feature type="compositionally biased region" description="Low complexity" evidence="2">
    <location>
        <begin position="536"/>
        <end position="547"/>
    </location>
</feature>
<feature type="compositionally biased region" description="Basic and acidic residues" evidence="2">
    <location>
        <begin position="820"/>
        <end position="849"/>
    </location>
</feature>
<feature type="region of interest" description="Disordered" evidence="2">
    <location>
        <begin position="1534"/>
        <end position="1569"/>
    </location>
</feature>
<feature type="compositionally biased region" description="Basic and acidic residues" evidence="2">
    <location>
        <begin position="222"/>
        <end position="236"/>
    </location>
</feature>
<feature type="compositionally biased region" description="Basic residues" evidence="2">
    <location>
        <begin position="1402"/>
        <end position="1415"/>
    </location>
</feature>
<feature type="compositionally biased region" description="Polar residues" evidence="2">
    <location>
        <begin position="462"/>
        <end position="472"/>
    </location>
</feature>
<evidence type="ECO:0000256" key="1">
    <source>
        <dbReference type="SAM" id="Coils"/>
    </source>
</evidence>
<dbReference type="RefSeq" id="XP_067921720.1">
    <property type="nucleotide sequence ID" value="XM_068066299.1"/>
</dbReference>
<feature type="compositionally biased region" description="Basic residues" evidence="2">
    <location>
        <begin position="1016"/>
        <end position="1041"/>
    </location>
</feature>
<feature type="compositionally biased region" description="Basic and acidic residues" evidence="2">
    <location>
        <begin position="1666"/>
        <end position="1688"/>
    </location>
</feature>
<comment type="caution">
    <text evidence="3">The sequence shown here is derived from an EMBL/GenBank/DDBJ whole genome shotgun (WGS) entry which is preliminary data.</text>
</comment>
<keyword evidence="4" id="KW-1185">Reference proteome</keyword>
<feature type="region of interest" description="Disordered" evidence="2">
    <location>
        <begin position="359"/>
        <end position="497"/>
    </location>
</feature>
<protein>
    <submittedName>
        <fullName evidence="3">Theoredoxin domain containing</fullName>
    </submittedName>
</protein>
<feature type="coiled-coil region" evidence="1">
    <location>
        <begin position="1694"/>
        <end position="1721"/>
    </location>
</feature>
<reference evidence="3 4" key="1">
    <citation type="journal article" date="2017" name="Int. J. Parasitol.">
        <title>The genome of the protozoan parasite Cystoisospora suis and a reverse vaccinology approach to identify vaccine candidates.</title>
        <authorList>
            <person name="Palmieri N."/>
            <person name="Shrestha A."/>
            <person name="Ruttkowski B."/>
            <person name="Beck T."/>
            <person name="Vogl C."/>
            <person name="Tomley F."/>
            <person name="Blake D.P."/>
            <person name="Joachim A."/>
        </authorList>
    </citation>
    <scope>NUCLEOTIDE SEQUENCE [LARGE SCALE GENOMIC DNA]</scope>
    <source>
        <strain evidence="3 4">Wien I</strain>
    </source>
</reference>
<feature type="region of interest" description="Disordered" evidence="2">
    <location>
        <begin position="1500"/>
        <end position="1519"/>
    </location>
</feature>
<gene>
    <name evidence="3" type="ORF">CSUI_006134</name>
</gene>
<feature type="compositionally biased region" description="Polar residues" evidence="2">
    <location>
        <begin position="53"/>
        <end position="76"/>
    </location>
</feature>
<sequence>MVERHPPCSRTSPLRRPLFETCLVLEDTDILLPSVYSFVKRRHRRGGRVSPAGGSTQECSPFSQKPSNATCGNTPKTGVRPPLAVPFGGVPYPVQWARSDEEPLSFRSLSSPSSSALQVDFERRPPIARAFVSRAVHAAPPPLSAVVSSNHRVDVGSSPAVAPLNTPICSPRSLSPSLSAHRAAAGSGRIQQKASLFPVSLAGEAIEDALPRSPGAGAATPDSRRSMSEEDGHRGTDVTPSRGRSPHHTRHRMLVREASPVGRHFHGNGEGENKVLTYASGADRGRGDPRGASVHVIDARRTLLSLRSRGRAPSSRWSASRDQIRNGESEDAHGLALRTARNFFRGASTKKAGLEKTAVFKDNGTREGRGDGLAGETQTRGRSAIRREKEKSNRLRALSPDHRGLSRWSSERRNPTTSNPPALKAKRSSSVRFSSAPRCHRKGTPQSEEAQKGVNSAKKGQPFSQGAANGSVLTAGGSPRNQKNLTSSPLSRLSKAPTLSTAYSPSFSLSWSRQQQLSDKPKGAATVLQTGKSFRRVSSSSASMESVQGRSIFGRMENVGWVRKLTHGLKGADDPHRGDQGVLRRWRDAVAGDGGRRNVTGKKIPLASSKLGGPTTTWLTSEGADADDRYEEAIKEAERLRRVEVKDVMRPPGPVFSVDYKREKRGTRLLGPPEFKSSKIKEIRGRKMYHCSTSKRIGLPKSEEPPPSPRGATFLEEPVPLDSSTPDETTADEFEETSSSGEGEISIKRESKHRGSIAQPAGHVQEVETTTADPVKVAEEKALTPIEDGEEVQGLGKESFLDVKPSNSGEETMNEGALLGERKEMKTEVGRPDAVKEGTEERQSSKEDVATSVKVAPHELHTKKLQFLEELQSREDSPKRRSTDRPRPGLDTALSDVLGGPPGSDRNSTLAEAPSGSVQKRTSTDDRVEIPPSFSKQQRARSVRMLSYYDWGHEKVPRKSSKRLLSTFSTRREQAVRAKTGLGEHHLRLPFLDLSSSVPEVTSRKGSKRGMSWSPRRSRRTLSRSFTRGRFRGSERKKQKVRSPQQEQLRKERQERRRNRRRDKVPTVTSEYPVAHRLLEALLLARLDLLVQQEKFSEVTHEDAKKLMGKYAAIHKDRLAMADVVANEALARKMLMAESERQQMEKEDVDVGMDPSDSKPRTREFIAMIQAGIRTAAWITCREIDEKVWELLEKEEREGSLLEDWEREEKGDDVDREQVLREKLLAKRDEHDIVLLNEWLDNSSEIDEIVDDGPHESLPVRKPHHRNLFRQVGKAVTRALQETGRMLWGPLHTSSLETISSSLISSASFETHSGEERGSLSSFASHEVSHADASCRGEYYEDDAFGGSSYTSSPGARGSTASFVTDAGSKGWGRRGGGGWATREPAYYDRLIRAHTREMRSRKLKKRERMRKKKKLAQEDERQEYRSLLRLYDGVYRDNDQWDEEEERRVAAQSEKRAAKRERKYLRKMEQRWMEAEDISAGLQEHPVEGGDVLRSDISEESDSLVHSDGEDSVAQMGSTEDLKELTKKMQDDFSLVDGPLEVDGETPTKERAEGSGKEGDGVQKEDTDILMELRKRERWLYDRDSDSGEEIDRAAKPEVKALLKQQRALLRKQSKKARALLFGEVCKPEDESEEEHETKAKEGRRKGSPVKDAETGKESQGVTGHVREGSLRAGQGERQETAMERSKSTIHYIELVEEDKKQMEAERRQKERERRERQLIYKVSSQLRPLILLQETNFWFGIKTLAQESPSLKKRSTFVGMIKKSLGFSSASKRDLEEERLEKDRAAAVTALAQSGVSFPEAPRLLPERFFYIGRPAAEIITIVSSSSIRRRTMFNCYRLLNLLNCKSVIYYVIDVNTDATSCRSPDMRLLKRWKRQKILRSGPHTHHRGVVTPQLLVDGQSLGPYEEVQLLEDDGLLDSIFARGRCPTCLRVRSETAQRCSACSFQFRELLSIRRQDEGQLKEIYRGRLTSEIPFIRPQFDPAAVGKIPQLLQTVPPQPDPMYNRPPLSNYKTGDATPVCARCDQLLTYIDYIDVAVTRPESRGAAQNKE</sequence>
<feature type="compositionally biased region" description="Polar residues" evidence="2">
    <location>
        <begin position="1350"/>
        <end position="1363"/>
    </location>
</feature>
<feature type="region of interest" description="Disordered" evidence="2">
    <location>
        <begin position="1400"/>
        <end position="1419"/>
    </location>
</feature>
<feature type="compositionally biased region" description="Basic and acidic residues" evidence="2">
    <location>
        <begin position="871"/>
        <end position="888"/>
    </location>
</feature>
<feature type="region of interest" description="Disordered" evidence="2">
    <location>
        <begin position="208"/>
        <end position="251"/>
    </location>
</feature>
<feature type="region of interest" description="Disordered" evidence="2">
    <location>
        <begin position="691"/>
        <end position="939"/>
    </location>
</feature>
<accession>A0A2C6KST4</accession>
<feature type="compositionally biased region" description="Basic and acidic residues" evidence="2">
    <location>
        <begin position="1500"/>
        <end position="1510"/>
    </location>
</feature>
<dbReference type="Proteomes" id="UP000221165">
    <property type="component" value="Unassembled WGS sequence"/>
</dbReference>
<name>A0A2C6KST4_9APIC</name>
<organism evidence="3 4">
    <name type="scientific">Cystoisospora suis</name>
    <dbReference type="NCBI Taxonomy" id="483139"/>
    <lineage>
        <taxon>Eukaryota</taxon>
        <taxon>Sar</taxon>
        <taxon>Alveolata</taxon>
        <taxon>Apicomplexa</taxon>
        <taxon>Conoidasida</taxon>
        <taxon>Coccidia</taxon>
        <taxon>Eucoccidiorida</taxon>
        <taxon>Eimeriorina</taxon>
        <taxon>Sarcocystidae</taxon>
        <taxon>Cystoisospora</taxon>
    </lineage>
</organism>
<dbReference type="VEuPathDB" id="ToxoDB:CSUI_006134"/>
<evidence type="ECO:0000313" key="3">
    <source>
        <dbReference type="EMBL" id="PHJ20029.1"/>
    </source>
</evidence>
<feature type="region of interest" description="Disordered" evidence="2">
    <location>
        <begin position="1350"/>
        <end position="1377"/>
    </location>
</feature>
<dbReference type="EMBL" id="MIGC01003060">
    <property type="protein sequence ID" value="PHJ20029.1"/>
    <property type="molecule type" value="Genomic_DNA"/>
</dbReference>
<dbReference type="Gene3D" id="3.40.30.10">
    <property type="entry name" value="Glutaredoxin"/>
    <property type="match status" value="1"/>
</dbReference>
<feature type="compositionally biased region" description="Polar residues" evidence="2">
    <location>
        <begin position="479"/>
        <end position="497"/>
    </location>
</feature>
<feature type="region of interest" description="Disordered" evidence="2">
    <location>
        <begin position="1139"/>
        <end position="1158"/>
    </location>
</feature>
<evidence type="ECO:0000256" key="2">
    <source>
        <dbReference type="SAM" id="MobiDB-lite"/>
    </source>
</evidence>
<feature type="region of interest" description="Disordered" evidence="2">
    <location>
        <begin position="998"/>
        <end position="1068"/>
    </location>
</feature>
<dbReference type="OrthoDB" id="331255at2759"/>
<keyword evidence="1" id="KW-0175">Coiled coil</keyword>
<dbReference type="GeneID" id="94429510"/>
<feature type="compositionally biased region" description="Basic and acidic residues" evidence="2">
    <location>
        <begin position="385"/>
        <end position="414"/>
    </location>
</feature>
<feature type="region of interest" description="Disordered" evidence="2">
    <location>
        <begin position="1628"/>
        <end position="1691"/>
    </location>
</feature>
<feature type="compositionally biased region" description="Polar residues" evidence="2">
    <location>
        <begin position="905"/>
        <end position="921"/>
    </location>
</feature>
<feature type="compositionally biased region" description="Basic and acidic residues" evidence="2">
    <location>
        <begin position="1547"/>
        <end position="1569"/>
    </location>
</feature>
<proteinExistence type="predicted"/>
<feature type="region of interest" description="Disordered" evidence="2">
    <location>
        <begin position="520"/>
        <end position="547"/>
    </location>
</feature>
<evidence type="ECO:0000313" key="4">
    <source>
        <dbReference type="Proteomes" id="UP000221165"/>
    </source>
</evidence>